<dbReference type="GO" id="GO:0005956">
    <property type="term" value="C:protein kinase CK2 complex"/>
    <property type="evidence" value="ECO:0007669"/>
    <property type="project" value="UniProtKB-UniRule"/>
</dbReference>
<feature type="compositionally biased region" description="Acidic residues" evidence="4">
    <location>
        <begin position="26"/>
        <end position="53"/>
    </location>
</feature>
<dbReference type="SUPFAM" id="SSF57798">
    <property type="entry name" value="Casein kinase II beta subunit"/>
    <property type="match status" value="1"/>
</dbReference>
<dbReference type="GO" id="GO:0006359">
    <property type="term" value="P:regulation of transcription by RNA polymerase III"/>
    <property type="evidence" value="ECO:0007669"/>
    <property type="project" value="TreeGrafter"/>
</dbReference>
<dbReference type="Proteomes" id="UP000076722">
    <property type="component" value="Unassembled WGS sequence"/>
</dbReference>
<dbReference type="STRING" id="1314777.A0A164ZQB4"/>
<dbReference type="FunFam" id="2.20.25.20:FF:000001">
    <property type="entry name" value="Casein kinase II subunit beta"/>
    <property type="match status" value="1"/>
</dbReference>
<dbReference type="PRINTS" id="PR00472">
    <property type="entry name" value="CASNKINASEII"/>
</dbReference>
<dbReference type="Pfam" id="PF01214">
    <property type="entry name" value="CK_II_beta"/>
    <property type="match status" value="1"/>
</dbReference>
<feature type="compositionally biased region" description="Polar residues" evidence="4">
    <location>
        <begin position="409"/>
        <end position="424"/>
    </location>
</feature>
<dbReference type="GO" id="GO:0019887">
    <property type="term" value="F:protein kinase regulator activity"/>
    <property type="evidence" value="ECO:0007669"/>
    <property type="project" value="InterPro"/>
</dbReference>
<dbReference type="PANTHER" id="PTHR11740:SF0">
    <property type="entry name" value="CASEIN KINASE II SUBUNIT BETA"/>
    <property type="match status" value="1"/>
</dbReference>
<dbReference type="GO" id="GO:0005737">
    <property type="term" value="C:cytoplasm"/>
    <property type="evidence" value="ECO:0007669"/>
    <property type="project" value="TreeGrafter"/>
</dbReference>
<reference evidence="5 6" key="1">
    <citation type="journal article" date="2016" name="Mol. Biol. Evol.">
        <title>Comparative Genomics of Early-Diverging Mushroom-Forming Fungi Provides Insights into the Origins of Lignocellulose Decay Capabilities.</title>
        <authorList>
            <person name="Nagy L.G."/>
            <person name="Riley R."/>
            <person name="Tritt A."/>
            <person name="Adam C."/>
            <person name="Daum C."/>
            <person name="Floudas D."/>
            <person name="Sun H."/>
            <person name="Yadav J.S."/>
            <person name="Pangilinan J."/>
            <person name="Larsson K.H."/>
            <person name="Matsuura K."/>
            <person name="Barry K."/>
            <person name="Labutti K."/>
            <person name="Kuo R."/>
            <person name="Ohm R.A."/>
            <person name="Bhattacharya S.S."/>
            <person name="Shirouzu T."/>
            <person name="Yoshinaga Y."/>
            <person name="Martin F.M."/>
            <person name="Grigoriev I.V."/>
            <person name="Hibbett D.S."/>
        </authorList>
    </citation>
    <scope>NUCLEOTIDE SEQUENCE [LARGE SCALE GENOMIC DNA]</scope>
    <source>
        <strain evidence="5 6">HHB9708</strain>
    </source>
</reference>
<dbReference type="Gene3D" id="1.10.1820.10">
    <property type="entry name" value="protein kinase ck2 holoenzyme, chain C, domain 1"/>
    <property type="match status" value="1"/>
</dbReference>
<feature type="compositionally biased region" description="Pro residues" evidence="4">
    <location>
        <begin position="396"/>
        <end position="405"/>
    </location>
</feature>
<dbReference type="EMBL" id="KV419396">
    <property type="protein sequence ID" value="KZS97949.1"/>
    <property type="molecule type" value="Genomic_DNA"/>
</dbReference>
<feature type="region of interest" description="Disordered" evidence="4">
    <location>
        <begin position="325"/>
        <end position="441"/>
    </location>
</feature>
<feature type="region of interest" description="Disordered" evidence="4">
    <location>
        <begin position="1"/>
        <end position="57"/>
    </location>
</feature>
<dbReference type="AlphaFoldDB" id="A0A164ZQB4"/>
<dbReference type="InterPro" id="IPR016149">
    <property type="entry name" value="Casein_kin_II_reg-sub_N"/>
</dbReference>
<evidence type="ECO:0000313" key="6">
    <source>
        <dbReference type="Proteomes" id="UP000076722"/>
    </source>
</evidence>
<evidence type="ECO:0000256" key="3">
    <source>
        <dbReference type="RuleBase" id="RU361268"/>
    </source>
</evidence>
<evidence type="ECO:0000256" key="4">
    <source>
        <dbReference type="SAM" id="MobiDB-lite"/>
    </source>
</evidence>
<name>A0A164ZQB4_9AGAM</name>
<dbReference type="OrthoDB" id="2275560at2759"/>
<dbReference type="SMART" id="SM01085">
    <property type="entry name" value="CK_II_beta"/>
    <property type="match status" value="1"/>
</dbReference>
<dbReference type="PANTHER" id="PTHR11740">
    <property type="entry name" value="CASEIN KINASE II SUBUNIT BETA"/>
    <property type="match status" value="1"/>
</dbReference>
<comment type="function">
    <text evidence="2 3">Regulatory subunit of casein kinase II/CK2. As part of the kinase complex regulates the basal catalytic activity of the alpha subunit a constitutively active serine/threonine-protein kinase that phosphorylates a large number of substrates containing acidic residues C-terminal to the phosphorylated serine or threonine.</text>
</comment>
<keyword evidence="6" id="KW-1185">Reference proteome</keyword>
<dbReference type="Gene3D" id="2.20.25.20">
    <property type="match status" value="1"/>
</dbReference>
<evidence type="ECO:0000313" key="5">
    <source>
        <dbReference type="EMBL" id="KZS97949.1"/>
    </source>
</evidence>
<sequence length="469" mass="51761">MQRGAPRIVDPQPSSSQAQPSSSQQEMEDEEALSGTGEGDEVMEEEEAVEAEAEGYASSTPTSSLTWITWFCSLPGHEYFCEVSEEFIEDDFNLTGLNSMVPFWREALEMVLDVEPEDTQRIPDVSIVEASAELLYGLVHQRYIITRAGLQAMVEKYDAGQFGTCPRVYCVATHVVPCGRSDLPGLDTVKLYCPNCHDLYTPPSSRFQDVDGAFFGTTFAHLFFLTYRELAPAPYYSPTSASNAITPRDSPGGTSSNSNAARQVASSATNYGGQRAPAGRVYTSKIYGFRVSELARCGPRMRWLRMRPETATELDSVDWRGKWIGGDDFEDDDGQLDADRPEEEFDPDHAEGDDDEEEEEEEEEEEGPSSVVKGAGSMPKRRQEDRWTTANDYEAPPSPRPPTPIPKSASMQSLRTAVSSTSVDTPRDEIPMLSPPSPFVRNKGSIAHIFSKPASRGVIAVRTTVREVA</sequence>
<dbReference type="FunFam" id="1.10.1820.10:FF:000005">
    <property type="entry name" value="Casein kinase II subunit beta"/>
    <property type="match status" value="1"/>
</dbReference>
<feature type="region of interest" description="Disordered" evidence="4">
    <location>
        <begin position="242"/>
        <end position="275"/>
    </location>
</feature>
<feature type="compositionally biased region" description="Polar residues" evidence="4">
    <location>
        <begin position="252"/>
        <end position="272"/>
    </location>
</feature>
<accession>A0A164ZQB4</accession>
<proteinExistence type="inferred from homology"/>
<protein>
    <recommendedName>
        <fullName evidence="3">Casein kinase II subunit beta</fullName>
        <shortName evidence="3">CK II beta</shortName>
    </recommendedName>
</protein>
<gene>
    <name evidence="5" type="ORF">SISNIDRAFT_449558</name>
</gene>
<feature type="compositionally biased region" description="Acidic residues" evidence="4">
    <location>
        <begin position="327"/>
        <end position="367"/>
    </location>
</feature>
<comment type="subunit">
    <text evidence="3">Tetramer of two alpha and two beta subunits.</text>
</comment>
<feature type="compositionally biased region" description="Low complexity" evidence="4">
    <location>
        <begin position="11"/>
        <end position="25"/>
    </location>
</feature>
<dbReference type="InterPro" id="IPR000704">
    <property type="entry name" value="Casein_kinase_II_reg-sub"/>
</dbReference>
<dbReference type="GO" id="GO:0034456">
    <property type="term" value="C:UTP-C complex"/>
    <property type="evidence" value="ECO:0007669"/>
    <property type="project" value="TreeGrafter"/>
</dbReference>
<organism evidence="5 6">
    <name type="scientific">Sistotremastrum niveocremeum HHB9708</name>
    <dbReference type="NCBI Taxonomy" id="1314777"/>
    <lineage>
        <taxon>Eukaryota</taxon>
        <taxon>Fungi</taxon>
        <taxon>Dikarya</taxon>
        <taxon>Basidiomycota</taxon>
        <taxon>Agaricomycotina</taxon>
        <taxon>Agaricomycetes</taxon>
        <taxon>Sistotremastrales</taxon>
        <taxon>Sistotremastraceae</taxon>
        <taxon>Sertulicium</taxon>
        <taxon>Sertulicium niveocremeum</taxon>
    </lineage>
</organism>
<comment type="similarity">
    <text evidence="1 3">Belongs to the casein kinase 2 subunit beta family.</text>
</comment>
<dbReference type="InterPro" id="IPR035991">
    <property type="entry name" value="Casein_kinase_II_beta-like"/>
</dbReference>
<evidence type="ECO:0000256" key="1">
    <source>
        <dbReference type="ARBA" id="ARBA00006941"/>
    </source>
</evidence>
<evidence type="ECO:0000256" key="2">
    <source>
        <dbReference type="ARBA" id="ARBA00045899"/>
    </source>
</evidence>